<organism evidence="1 2">
    <name type="scientific">Streptoalloteichus tenebrarius (strain ATCC 17920 / DSM 40477 / JCM 4838 / CBS 697.72 / NBRC 16177 / NCIMB 11028 / NRRL B-12390 / A12253. 1 / ISP 5477)</name>
    <name type="common">Streptomyces tenebrarius</name>
    <dbReference type="NCBI Taxonomy" id="1933"/>
    <lineage>
        <taxon>Bacteria</taxon>
        <taxon>Bacillati</taxon>
        <taxon>Actinomycetota</taxon>
        <taxon>Actinomycetes</taxon>
        <taxon>Pseudonocardiales</taxon>
        <taxon>Pseudonocardiaceae</taxon>
        <taxon>Streptoalloteichus</taxon>
    </lineage>
</organism>
<dbReference type="Proteomes" id="UP001205311">
    <property type="component" value="Unassembled WGS sequence"/>
</dbReference>
<dbReference type="RefSeq" id="WP_253669506.1">
    <property type="nucleotide sequence ID" value="NZ_JAMTCP010000009.1"/>
</dbReference>
<proteinExistence type="predicted"/>
<comment type="caution">
    <text evidence="1">The sequence shown here is derived from an EMBL/GenBank/DDBJ whole genome shotgun (WGS) entry which is preliminary data.</text>
</comment>
<protein>
    <submittedName>
        <fullName evidence="1">Uncharacterized protein</fullName>
    </submittedName>
</protein>
<name>A0ABT1HST9_STRSD</name>
<dbReference type="EMBL" id="JAMTCP010000009">
    <property type="protein sequence ID" value="MCP2258588.1"/>
    <property type="molecule type" value="Genomic_DNA"/>
</dbReference>
<reference evidence="1 2" key="1">
    <citation type="submission" date="2022-06" db="EMBL/GenBank/DDBJ databases">
        <title>Genomic Encyclopedia of Archaeal and Bacterial Type Strains, Phase II (KMG-II): from individual species to whole genera.</title>
        <authorList>
            <person name="Goeker M."/>
        </authorList>
    </citation>
    <scope>NUCLEOTIDE SEQUENCE [LARGE SCALE GENOMIC DNA]</scope>
    <source>
        <strain evidence="1 2">DSM 40477</strain>
    </source>
</reference>
<keyword evidence="2" id="KW-1185">Reference proteome</keyword>
<evidence type="ECO:0000313" key="2">
    <source>
        <dbReference type="Proteomes" id="UP001205311"/>
    </source>
</evidence>
<accession>A0ABT1HST9</accession>
<evidence type="ECO:0000313" key="1">
    <source>
        <dbReference type="EMBL" id="MCP2258588.1"/>
    </source>
</evidence>
<sequence>MADHNEIERFLRPGERVVWSLRLPLHRPRFRVPGLAKDGRENNALGFVQGIGRTAFRTAKAAASVAVAVIADDASGEASREPNGEVHGDRPDCLAVGFTRAAAGRSVVALTDQRLLVLADRTGLAGAAREIGETGLAVGRRVLDMGRDLISRDGAADRQGETGVAKAGPGEEPEWAGAADALRGVEIADAPRTLEKFRLVWHFADGSRLDHRVGMRIVNDFAQQPGFFRR</sequence>
<gene>
    <name evidence="1" type="ORF">LX15_002286</name>
</gene>